<keyword evidence="3" id="KW-1185">Reference proteome</keyword>
<feature type="region of interest" description="Disordered" evidence="1">
    <location>
        <begin position="317"/>
        <end position="336"/>
    </location>
</feature>
<dbReference type="EMBL" id="JANBQB010000399">
    <property type="protein sequence ID" value="KAJ1976806.1"/>
    <property type="molecule type" value="Genomic_DNA"/>
</dbReference>
<gene>
    <name evidence="2" type="ORF">H4R34_003837</name>
</gene>
<dbReference type="AlphaFoldDB" id="A0A9W8B639"/>
<feature type="compositionally biased region" description="Acidic residues" evidence="1">
    <location>
        <begin position="32"/>
        <end position="42"/>
    </location>
</feature>
<dbReference type="Proteomes" id="UP001151582">
    <property type="component" value="Unassembled WGS sequence"/>
</dbReference>
<accession>A0A9W8B639</accession>
<organism evidence="2 3">
    <name type="scientific">Dimargaris verticillata</name>
    <dbReference type="NCBI Taxonomy" id="2761393"/>
    <lineage>
        <taxon>Eukaryota</taxon>
        <taxon>Fungi</taxon>
        <taxon>Fungi incertae sedis</taxon>
        <taxon>Zoopagomycota</taxon>
        <taxon>Kickxellomycotina</taxon>
        <taxon>Dimargaritomycetes</taxon>
        <taxon>Dimargaritales</taxon>
        <taxon>Dimargaritaceae</taxon>
        <taxon>Dimargaris</taxon>
    </lineage>
</organism>
<feature type="region of interest" description="Disordered" evidence="1">
    <location>
        <begin position="1"/>
        <end position="48"/>
    </location>
</feature>
<evidence type="ECO:0000313" key="2">
    <source>
        <dbReference type="EMBL" id="KAJ1976806.1"/>
    </source>
</evidence>
<protein>
    <submittedName>
        <fullName evidence="2">Uncharacterized protein</fullName>
    </submittedName>
</protein>
<proteinExistence type="predicted"/>
<evidence type="ECO:0000313" key="3">
    <source>
        <dbReference type="Proteomes" id="UP001151582"/>
    </source>
</evidence>
<dbReference type="OrthoDB" id="5638355at2759"/>
<evidence type="ECO:0000256" key="1">
    <source>
        <dbReference type="SAM" id="MobiDB-lite"/>
    </source>
</evidence>
<comment type="caution">
    <text evidence="2">The sequence shown here is derived from an EMBL/GenBank/DDBJ whole genome shotgun (WGS) entry which is preliminary data.</text>
</comment>
<reference evidence="2" key="1">
    <citation type="submission" date="2022-07" db="EMBL/GenBank/DDBJ databases">
        <title>Phylogenomic reconstructions and comparative analyses of Kickxellomycotina fungi.</title>
        <authorList>
            <person name="Reynolds N.K."/>
            <person name="Stajich J.E."/>
            <person name="Barry K."/>
            <person name="Grigoriev I.V."/>
            <person name="Crous P."/>
            <person name="Smith M.E."/>
        </authorList>
    </citation>
    <scope>NUCLEOTIDE SEQUENCE</scope>
    <source>
        <strain evidence="2">RSA 567</strain>
    </source>
</reference>
<sequence>MPGTKRELLPASESWGRLEPAIPTSTSWGDTDALESDGDGWDADNRAKKKRRRPAYDGGYYDSAADAWNAEIESSSTAVAEPRHNLSSRDIRQLFCEMWDPFPAINMSYIVLHYKHKYGKELVFPYAKLSQVFIYLVAGKFVSKKVTNIEYVFRQDRLFVDPCEQHRKPVWYHNPKTLEQLRRRVATLVLPVSKNINMLEQVYALVYGPLTTKLQVEGCEFRTIREIITYGLETAEHTLNGNGKPVFSERYMEPLLPCEYPVDHSVSSHCHSSTPKDSKPDNGPALRSPPLSPLTPAKPSNAVSPPVLAALPPKAKATSPLLPATKPATSQQIRDPRLAARARQKPLAQLVDMSVVSSSDIVDLLRARTLCADVSSTANSVRSTLSVTRDSETSAAQSSKTLSADQVDAAVCQIYRFIQQLPHAIA</sequence>
<name>A0A9W8B639_9FUNG</name>
<feature type="region of interest" description="Disordered" evidence="1">
    <location>
        <begin position="266"/>
        <end position="307"/>
    </location>
</feature>